<proteinExistence type="predicted"/>
<reference evidence="2" key="1">
    <citation type="submission" date="2025-08" db="UniProtKB">
        <authorList>
            <consortium name="RefSeq"/>
        </authorList>
    </citation>
    <scope>IDENTIFICATION</scope>
    <source>
        <tissue evidence="2">Leaves</tissue>
    </source>
</reference>
<name>A0A6P9EHL8_JUGRE</name>
<accession>A0A6P9EHL8</accession>
<sequence length="155" mass="18151">MSPYRLVYGKACHLPIELEHGVYWAIKQCNFNIDEAGCVRKLQLSKLDELRMDAYNNSKLSKERTKNFHDKHIQRKTFELDQQVLLYNSRLHLFPGKLRFRWSGPYVVQTVFPRGSIEIMNPLNGNIFKVNGQRLKPFISNFAPEESTIHLLDSN</sequence>
<evidence type="ECO:0000313" key="2">
    <source>
        <dbReference type="RefSeq" id="XP_035546866.1"/>
    </source>
</evidence>
<gene>
    <name evidence="2" type="primary">LOC118348734</name>
</gene>
<dbReference type="AlphaFoldDB" id="A0A6P9EHL8"/>
<dbReference type="Proteomes" id="UP000235220">
    <property type="component" value="Chromosome 1"/>
</dbReference>
<dbReference type="KEGG" id="jre:118348734"/>
<protein>
    <submittedName>
        <fullName evidence="2">Uncharacterized protein LOC118348734</fullName>
    </submittedName>
</protein>
<dbReference type="GeneID" id="118348734"/>
<keyword evidence="1" id="KW-1185">Reference proteome</keyword>
<evidence type="ECO:0000313" key="1">
    <source>
        <dbReference type="Proteomes" id="UP000235220"/>
    </source>
</evidence>
<dbReference type="OrthoDB" id="1723222at2759"/>
<organism evidence="1 2">
    <name type="scientific">Juglans regia</name>
    <name type="common">English walnut</name>
    <dbReference type="NCBI Taxonomy" id="51240"/>
    <lineage>
        <taxon>Eukaryota</taxon>
        <taxon>Viridiplantae</taxon>
        <taxon>Streptophyta</taxon>
        <taxon>Embryophyta</taxon>
        <taxon>Tracheophyta</taxon>
        <taxon>Spermatophyta</taxon>
        <taxon>Magnoliopsida</taxon>
        <taxon>eudicotyledons</taxon>
        <taxon>Gunneridae</taxon>
        <taxon>Pentapetalae</taxon>
        <taxon>rosids</taxon>
        <taxon>fabids</taxon>
        <taxon>Fagales</taxon>
        <taxon>Juglandaceae</taxon>
        <taxon>Juglans</taxon>
    </lineage>
</organism>
<dbReference type="InParanoid" id="A0A6P9EHL8"/>
<dbReference type="RefSeq" id="XP_035546866.1">
    <property type="nucleotide sequence ID" value="XM_035690973.1"/>
</dbReference>